<evidence type="ECO:0000313" key="2">
    <source>
        <dbReference type="EMBL" id="CAF1594216.1"/>
    </source>
</evidence>
<gene>
    <name evidence="2" type="ORF">GPM918_LOCUS41962</name>
    <name evidence="3" type="ORF">SRO942_LOCUS43111</name>
</gene>
<evidence type="ECO:0000313" key="4">
    <source>
        <dbReference type="Proteomes" id="UP000663829"/>
    </source>
</evidence>
<evidence type="ECO:0000259" key="1">
    <source>
        <dbReference type="Pfam" id="PF00814"/>
    </source>
</evidence>
<dbReference type="SUPFAM" id="SSF53098">
    <property type="entry name" value="Ribonuclease H-like"/>
    <property type="match status" value="1"/>
</dbReference>
<feature type="domain" description="Gcp-like" evidence="1">
    <location>
        <begin position="73"/>
        <end position="177"/>
    </location>
</feature>
<dbReference type="SUPFAM" id="SSF53067">
    <property type="entry name" value="Actin-like ATPase domain"/>
    <property type="match status" value="1"/>
</dbReference>
<reference evidence="2" key="1">
    <citation type="submission" date="2021-02" db="EMBL/GenBank/DDBJ databases">
        <authorList>
            <person name="Nowell W R."/>
        </authorList>
    </citation>
    <scope>NUCLEOTIDE SEQUENCE</scope>
</reference>
<dbReference type="InterPro" id="IPR043129">
    <property type="entry name" value="ATPase_NBD"/>
</dbReference>
<dbReference type="GO" id="GO:0006139">
    <property type="term" value="P:nucleobase-containing compound metabolic process"/>
    <property type="evidence" value="ECO:0007669"/>
    <property type="project" value="InterPro"/>
</dbReference>
<keyword evidence="4" id="KW-1185">Reference proteome</keyword>
<evidence type="ECO:0000313" key="3">
    <source>
        <dbReference type="EMBL" id="CAF4467823.1"/>
    </source>
</evidence>
<protein>
    <recommendedName>
        <fullName evidence="1">Gcp-like domain-containing protein</fullName>
    </recommendedName>
</protein>
<name>A0A816ACE8_9BILA</name>
<dbReference type="Proteomes" id="UP000681722">
    <property type="component" value="Unassembled WGS sequence"/>
</dbReference>
<dbReference type="Pfam" id="PF00814">
    <property type="entry name" value="TsaD"/>
    <property type="match status" value="1"/>
</dbReference>
<dbReference type="EMBL" id="CAJNOQ010034290">
    <property type="protein sequence ID" value="CAF1594216.1"/>
    <property type="molecule type" value="Genomic_DNA"/>
</dbReference>
<dbReference type="EMBL" id="CAJOBC010100530">
    <property type="protein sequence ID" value="CAF4467823.1"/>
    <property type="molecule type" value="Genomic_DNA"/>
</dbReference>
<sequence>MSKILALDLGDQWVGVAITDASRFFARPFETVTLVELEPYLFILWDERLSSKRAETRQNLIELYTLDSIKVSKCLLITIETIFKKFDISLKDLSFLGAHIGPAPYTTLRVVLATLNGINFAAGTPLIGVNGLTAFLKYLDNTQTNIVLLNAFGNDLYYGISSVKNPSYTLGSENVDKLLHNIAQDISGDINFWGNGSILYKK</sequence>
<dbReference type="InterPro" id="IPR000905">
    <property type="entry name" value="Gcp-like_dom"/>
</dbReference>
<comment type="caution">
    <text evidence="2">The sequence shown here is derived from an EMBL/GenBank/DDBJ whole genome shotgun (WGS) entry which is preliminary data.</text>
</comment>
<dbReference type="AlphaFoldDB" id="A0A816ACE8"/>
<dbReference type="Gene3D" id="3.30.420.40">
    <property type="match status" value="1"/>
</dbReference>
<dbReference type="Proteomes" id="UP000663829">
    <property type="component" value="Unassembled WGS sequence"/>
</dbReference>
<organism evidence="2 4">
    <name type="scientific">Didymodactylos carnosus</name>
    <dbReference type="NCBI Taxonomy" id="1234261"/>
    <lineage>
        <taxon>Eukaryota</taxon>
        <taxon>Metazoa</taxon>
        <taxon>Spiralia</taxon>
        <taxon>Gnathifera</taxon>
        <taxon>Rotifera</taxon>
        <taxon>Eurotatoria</taxon>
        <taxon>Bdelloidea</taxon>
        <taxon>Philodinida</taxon>
        <taxon>Philodinidae</taxon>
        <taxon>Didymodactylos</taxon>
    </lineage>
</organism>
<dbReference type="Gene3D" id="3.30.420.140">
    <property type="entry name" value="YqgF/RNase H-like domain"/>
    <property type="match status" value="1"/>
</dbReference>
<accession>A0A816ACE8</accession>
<dbReference type="InterPro" id="IPR012337">
    <property type="entry name" value="RNaseH-like_sf"/>
</dbReference>
<proteinExistence type="predicted"/>
<dbReference type="Gene3D" id="3.30.420.200">
    <property type="match status" value="1"/>
</dbReference>
<dbReference type="InterPro" id="IPR037027">
    <property type="entry name" value="YqgF/RNaseH-like_dom_sf"/>
</dbReference>